<evidence type="ECO:0000313" key="5">
    <source>
        <dbReference type="Proteomes" id="UP000266841"/>
    </source>
</evidence>
<feature type="region of interest" description="Disordered" evidence="1">
    <location>
        <begin position="301"/>
        <end position="374"/>
    </location>
</feature>
<dbReference type="EMBL" id="AGNL01003733">
    <property type="protein sequence ID" value="EJK74379.1"/>
    <property type="molecule type" value="Genomic_DNA"/>
</dbReference>
<reference evidence="4 5" key="1">
    <citation type="journal article" date="2012" name="Genome Biol.">
        <title>Genome and low-iron response of an oceanic diatom adapted to chronic iron limitation.</title>
        <authorList>
            <person name="Lommer M."/>
            <person name="Specht M."/>
            <person name="Roy A.S."/>
            <person name="Kraemer L."/>
            <person name="Andreson R."/>
            <person name="Gutowska M.A."/>
            <person name="Wolf J."/>
            <person name="Bergner S.V."/>
            <person name="Schilhabel M.B."/>
            <person name="Klostermeier U.C."/>
            <person name="Beiko R.G."/>
            <person name="Rosenstiel P."/>
            <person name="Hippler M."/>
            <person name="Laroche J."/>
        </authorList>
    </citation>
    <scope>NUCLEOTIDE SEQUENCE [LARGE SCALE GENOMIC DNA]</scope>
    <source>
        <strain evidence="4 5">CCMP1005</strain>
    </source>
</reference>
<evidence type="ECO:0000256" key="1">
    <source>
        <dbReference type="SAM" id="MobiDB-lite"/>
    </source>
</evidence>
<evidence type="ECO:0000259" key="2">
    <source>
        <dbReference type="Pfam" id="PF03457"/>
    </source>
</evidence>
<accession>K0TB67</accession>
<feature type="compositionally biased region" description="Polar residues" evidence="1">
    <location>
        <begin position="413"/>
        <end position="428"/>
    </location>
</feature>
<feature type="compositionally biased region" description="Basic and acidic residues" evidence="1">
    <location>
        <begin position="1295"/>
        <end position="1307"/>
    </location>
</feature>
<feature type="domain" description="PTM/DIR17-like Tudor" evidence="3">
    <location>
        <begin position="1054"/>
        <end position="1104"/>
    </location>
</feature>
<dbReference type="CDD" id="cd20401">
    <property type="entry name" value="Tudor_AtPTM-like"/>
    <property type="match status" value="1"/>
</dbReference>
<gene>
    <name evidence="4" type="ORF">THAOC_03945</name>
</gene>
<dbReference type="InterPro" id="IPR005114">
    <property type="entry name" value="Helicase_assoc"/>
</dbReference>
<feature type="compositionally biased region" description="Basic and acidic residues" evidence="1">
    <location>
        <begin position="174"/>
        <end position="197"/>
    </location>
</feature>
<proteinExistence type="predicted"/>
<feature type="region of interest" description="Disordered" evidence="1">
    <location>
        <begin position="775"/>
        <end position="925"/>
    </location>
</feature>
<feature type="region of interest" description="Disordered" evidence="1">
    <location>
        <begin position="135"/>
        <end position="157"/>
    </location>
</feature>
<feature type="compositionally biased region" description="Polar residues" evidence="1">
    <location>
        <begin position="869"/>
        <end position="880"/>
    </location>
</feature>
<dbReference type="Proteomes" id="UP000266841">
    <property type="component" value="Unassembled WGS sequence"/>
</dbReference>
<feature type="compositionally biased region" description="Polar residues" evidence="1">
    <location>
        <begin position="145"/>
        <end position="157"/>
    </location>
</feature>
<evidence type="ECO:0000313" key="4">
    <source>
        <dbReference type="EMBL" id="EJK74379.1"/>
    </source>
</evidence>
<protein>
    <submittedName>
        <fullName evidence="4">Uncharacterized protein</fullName>
    </submittedName>
</protein>
<feature type="region of interest" description="Disordered" evidence="1">
    <location>
        <begin position="568"/>
        <end position="598"/>
    </location>
</feature>
<feature type="region of interest" description="Disordered" evidence="1">
    <location>
        <begin position="999"/>
        <end position="1050"/>
    </location>
</feature>
<feature type="region of interest" description="Disordered" evidence="1">
    <location>
        <begin position="1"/>
        <end position="31"/>
    </location>
</feature>
<feature type="compositionally biased region" description="Basic and acidic residues" evidence="1">
    <location>
        <begin position="305"/>
        <end position="332"/>
    </location>
</feature>
<keyword evidence="5" id="KW-1185">Reference proteome</keyword>
<feature type="region of interest" description="Disordered" evidence="1">
    <location>
        <begin position="1272"/>
        <end position="1337"/>
    </location>
</feature>
<dbReference type="Pfam" id="PF03457">
    <property type="entry name" value="HA"/>
    <property type="match status" value="1"/>
</dbReference>
<feature type="compositionally biased region" description="Basic and acidic residues" evidence="1">
    <location>
        <begin position="999"/>
        <end position="1008"/>
    </location>
</feature>
<evidence type="ECO:0000259" key="3">
    <source>
        <dbReference type="Pfam" id="PF21743"/>
    </source>
</evidence>
<sequence>YVALRSSSPAAVVPSPAPPAPHARRSPVPSRQSIVARPFSLEYSIEFHCIDCSCGKHDCAARNLASHPNGANVPSRRVPAHRVRRERTALTRSDEAPHVTSTPARWLVARHCWRCWRCGNAEAGLRKGRAKPTARMGYGKFDGKSASSEPNNPWNQARKSVPIMPVLIAFAESKECPDNGGDDVRGMERPPAERETRQTNTTGTLSETATPLTHNDWGPTNGTASRREVTYNDGRAAAAAAHQSSTGEPIRCVTEDFAGGHECNHQRHHSRGKTLLAIQKAKASSIPPNCHAQNIVDNSLSNFKSADDSHNPENRSIEKENPNAHTRQDDSSRASGPAHAAKDKLNVQDPLAKDDCSRQCEQNDVTRQSRHDLVDEHRRQLKLAHERVRNQCHGQAIKQVRAPMLHRPPDNNRPASHSINGHADQNINGRRKAATPTNSAAPRRSGAEWFEFNIARASSIGQLQSMRHRLKALLGQCEARIKTEFVKMALKDHLLGDDGPRAIVCGDEGDVCCPLCLSTENDSRVSCPTCEQDFICKHCTGLNGKDCNLVVKGRGLCSNCWAAKSTSRAQRRKRPSPNEGGLTSSSKRPRVMHGHASAHGLPRATVMNGKSALPNQHMPSRVQNTSPVPFSPATARNQIPAHLNDRDLQALLRILPEEPAKLSPRGFARHIFCISNGTDLGFGIAANTRLPQLTAISHVVAGSMADYFGIKVADIIVPPIMPSKMPNSHQANEKFFSRDEHMDHKLEVLFGREHPYYFEVIRLHSVRQGEQPLIAARPNGHSYPQQHRQQHAAQQVTHQIQGQPTREEPPNPPNLNRALAPCPPPVADRNDPVDLTQDDSDSEENKKAELLAHSTNPNSDKGIARLSHDPQSTSGHQSKASAGPLYGDDQRDELHNQPQADATPPNENKRLHGTTTGASDSQMTKRPITSFEDCLVALKAFKETSGHTNVQLRDDPGLAKFCDDLRWARSNPGRGLAVTDERVAALDELGFDWKGAEKQIKQADRNSEPQEEDNSGKSRAVPDGSLAAGSSLSNDKTIEPEEKAPVNSGRIKLGTKVSKMFVDNDRRRSFLGSVTGYDPETRLYRIVYEDRDTEDLFEDGVRAIMLKRRKLRVKRSARGAILASGTKRRVNRLASPTQGLVIVLDGTLTYCDQEKEPCYSLIGKWKCGKGIAQKFRLKRNLSQGETAKDSQIGGVFDGSFDCLYQNGNSIATETIDERNVNITFEEAKPGVSSYFVHGHGINKLGSFMLAGKATKKGTGTFAVKMTKTYVNQRPTSASVHDKRSINPSGGAVTPAKEDDQSDGKSTESTKNMTSDDETSGEDQSNGLGDSGHSLDEQDVASNPSLQEIPVNDGGDDNPVAEMSSLQAHPLEREGEASDAPSPASADHSMASKPNFPQPENDEILPPAKIFELGVVSLIGKISPDNLTIKGIWAPSYEEGIEMPELCGVFEYKSESASEVNGGGEPTSGSFTGWIDEDDERIEEKDLTIQFKKNSEGYYNLEGSCCNKLGRYKLSGLLKGDGTCVLFKHTVDSL</sequence>
<feature type="compositionally biased region" description="Polar residues" evidence="1">
    <location>
        <begin position="913"/>
        <end position="924"/>
    </location>
</feature>
<feature type="region of interest" description="Disordered" evidence="1">
    <location>
        <begin position="174"/>
        <end position="226"/>
    </location>
</feature>
<comment type="caution">
    <text evidence="4">The sequence shown here is derived from an EMBL/GenBank/DDBJ whole genome shotgun (WGS) entry which is preliminary data.</text>
</comment>
<dbReference type="PANTHER" id="PTHR37384:SF1">
    <property type="entry name" value="OS01G0835600 PROTEIN"/>
    <property type="match status" value="1"/>
</dbReference>
<dbReference type="PANTHER" id="PTHR37384">
    <property type="entry name" value="OS01G0835600 PROTEIN"/>
    <property type="match status" value="1"/>
</dbReference>
<dbReference type="eggNOG" id="ENOG502RUM6">
    <property type="taxonomic scope" value="Eukaryota"/>
</dbReference>
<dbReference type="InterPro" id="IPR047365">
    <property type="entry name" value="Tudor_AtPTM-like"/>
</dbReference>
<organism evidence="4 5">
    <name type="scientific">Thalassiosira oceanica</name>
    <name type="common">Marine diatom</name>
    <dbReference type="NCBI Taxonomy" id="159749"/>
    <lineage>
        <taxon>Eukaryota</taxon>
        <taxon>Sar</taxon>
        <taxon>Stramenopiles</taxon>
        <taxon>Ochrophyta</taxon>
        <taxon>Bacillariophyta</taxon>
        <taxon>Coscinodiscophyceae</taxon>
        <taxon>Thalassiosirophycidae</taxon>
        <taxon>Thalassiosirales</taxon>
        <taxon>Thalassiosiraceae</taxon>
        <taxon>Thalassiosira</taxon>
    </lineage>
</organism>
<feature type="region of interest" description="Disordered" evidence="1">
    <location>
        <begin position="1370"/>
        <end position="1402"/>
    </location>
</feature>
<feature type="compositionally biased region" description="Low complexity" evidence="1">
    <location>
        <begin position="785"/>
        <end position="801"/>
    </location>
</feature>
<feature type="compositionally biased region" description="Basic and acidic residues" evidence="1">
    <location>
        <begin position="340"/>
        <end position="358"/>
    </location>
</feature>
<feature type="compositionally biased region" description="Low complexity" evidence="1">
    <location>
        <begin position="1377"/>
        <end position="1391"/>
    </location>
</feature>
<dbReference type="Pfam" id="PF21743">
    <property type="entry name" value="PTM_DIR17_Tudor"/>
    <property type="match status" value="1"/>
</dbReference>
<feature type="compositionally biased region" description="Polar residues" evidence="1">
    <location>
        <begin position="198"/>
        <end position="224"/>
    </location>
</feature>
<feature type="non-terminal residue" evidence="4">
    <location>
        <position position="1"/>
    </location>
</feature>
<name>K0TB67_THAOC</name>
<feature type="domain" description="Helicase-associated" evidence="2">
    <location>
        <begin position="930"/>
        <end position="991"/>
    </location>
</feature>
<feature type="region of interest" description="Disordered" evidence="1">
    <location>
        <begin position="405"/>
        <end position="442"/>
    </location>
</feature>
<feature type="compositionally biased region" description="Low complexity" evidence="1">
    <location>
        <begin position="1"/>
        <end position="14"/>
    </location>
</feature>